<dbReference type="EMBL" id="SNRW01000872">
    <property type="protein sequence ID" value="KAA6398832.1"/>
    <property type="molecule type" value="Genomic_DNA"/>
</dbReference>
<comment type="caution">
    <text evidence="2">The sequence shown here is derived from an EMBL/GenBank/DDBJ whole genome shotgun (WGS) entry which is preliminary data.</text>
</comment>
<evidence type="ECO:0000313" key="2">
    <source>
        <dbReference type="EMBL" id="KAA6398832.1"/>
    </source>
</evidence>
<organism evidence="2 3">
    <name type="scientific">Streblomastix strix</name>
    <dbReference type="NCBI Taxonomy" id="222440"/>
    <lineage>
        <taxon>Eukaryota</taxon>
        <taxon>Metamonada</taxon>
        <taxon>Preaxostyla</taxon>
        <taxon>Oxymonadida</taxon>
        <taxon>Streblomastigidae</taxon>
        <taxon>Streblomastix</taxon>
    </lineage>
</organism>
<accession>A0A5J4WWH2</accession>
<sequence length="372" mass="43531">MEVDFVNDGAGTDNLNRTHSKNTEHDDGHIEQDGDQRDYKLNADVLRKACMDLKIWPTINGFASRTNKQRRRYCSQLLDRNAVRQDCFNMNWSPDSGESGGDSECWRDDKEERVEITIRKSDSHQDDWHKAGEVLFREMLMKTGLTEQSEDIVIGAMNMETCWKRRLVIRFQKEYMDEKVMNLDEMKEIGPITMLIRMLTWKNDKDGTRCLADMQKIRTHVGVALGMFHNSNDVAKSSIVIAAVKDLEHAQRSQSKFSQTWDLDLLLSYMFREEWKQDKQTTSYNMALFVAFTAARMTELTRMKRKDLQIDEQKMIIQTKIIKGKKIREYSIELRRQGTPYCPVRALETWLYDGNALKKEGSAIWINIEKKK</sequence>
<feature type="compositionally biased region" description="Basic and acidic residues" evidence="1">
    <location>
        <begin position="21"/>
        <end position="35"/>
    </location>
</feature>
<dbReference type="OrthoDB" id="10265837at2759"/>
<evidence type="ECO:0000256" key="1">
    <source>
        <dbReference type="SAM" id="MobiDB-lite"/>
    </source>
</evidence>
<evidence type="ECO:0008006" key="4">
    <source>
        <dbReference type="Google" id="ProtNLM"/>
    </source>
</evidence>
<dbReference type="SUPFAM" id="SSF56349">
    <property type="entry name" value="DNA breaking-rejoining enzymes"/>
    <property type="match status" value="1"/>
</dbReference>
<evidence type="ECO:0000313" key="3">
    <source>
        <dbReference type="Proteomes" id="UP000324800"/>
    </source>
</evidence>
<proteinExistence type="predicted"/>
<name>A0A5J4WWH2_9EUKA</name>
<reference evidence="2 3" key="1">
    <citation type="submission" date="2019-03" db="EMBL/GenBank/DDBJ databases">
        <title>Single cell metagenomics reveals metabolic interactions within the superorganism composed of flagellate Streblomastix strix and complex community of Bacteroidetes bacteria on its surface.</title>
        <authorList>
            <person name="Treitli S.C."/>
            <person name="Kolisko M."/>
            <person name="Husnik F."/>
            <person name="Keeling P."/>
            <person name="Hampl V."/>
        </authorList>
    </citation>
    <scope>NUCLEOTIDE SEQUENCE [LARGE SCALE GENOMIC DNA]</scope>
    <source>
        <strain evidence="2">ST1C</strain>
    </source>
</reference>
<feature type="region of interest" description="Disordered" evidence="1">
    <location>
        <begin position="1"/>
        <end position="35"/>
    </location>
</feature>
<dbReference type="GO" id="GO:0003677">
    <property type="term" value="F:DNA binding"/>
    <property type="evidence" value="ECO:0007669"/>
    <property type="project" value="InterPro"/>
</dbReference>
<dbReference type="Proteomes" id="UP000324800">
    <property type="component" value="Unassembled WGS sequence"/>
</dbReference>
<protein>
    <recommendedName>
        <fullName evidence="4">Tyr recombinase domain-containing protein</fullName>
    </recommendedName>
</protein>
<dbReference type="AlphaFoldDB" id="A0A5J4WWH2"/>
<gene>
    <name evidence="2" type="ORF">EZS28_005638</name>
</gene>
<dbReference type="InterPro" id="IPR011010">
    <property type="entry name" value="DNA_brk_join_enz"/>
</dbReference>